<dbReference type="EMBL" id="CP040899">
    <property type="protein sequence ID" value="QDB78916.1"/>
    <property type="molecule type" value="Genomic_DNA"/>
</dbReference>
<sequence length="407" mass="43710">MGNYVTTAMRPHPTIGYDPCPGSPEGTRALAGQIREFAWKIEDLSAFLQGARSDIDYGGWVGESRLAFQESMVEFPPKLEEFRGALESVHGALDGWADDLESFQSRSLELDTQLSEAQQAVSTAAGALEGWEDTGDNRDELLGLQDDQLAASNLLGDAQAAVKNLEDEYRERAEHYGDIINGAGDRSWDRSFWDRLGDVADWIEDSWIGDVARAIAPVADWLSNWGGIASAVLTVVGVICLAIPPAWPAVPFLFGGAAITGTIATAGDVVLASGGQGDWGTVGLGLVTIGIGKGVTAAGARIMKIYRDSGRADQLVRVSTRSGSYEYVPTMFTAREMHDSELVWQLVRYKGTQAEWALTGYSIYQSNQPDGAAGSVSVGFAGHESTNPWDLPPNAAYLEDRDGALVK</sequence>
<evidence type="ECO:0000313" key="1">
    <source>
        <dbReference type="EMBL" id="QDB78916.1"/>
    </source>
</evidence>
<evidence type="ECO:0008006" key="3">
    <source>
        <dbReference type="Google" id="ProtNLM"/>
    </source>
</evidence>
<dbReference type="SUPFAM" id="SSF140453">
    <property type="entry name" value="EsxAB dimer-like"/>
    <property type="match status" value="1"/>
</dbReference>
<keyword evidence="2" id="KW-1185">Reference proteome</keyword>
<dbReference type="Proteomes" id="UP000313948">
    <property type="component" value="Chromosome"/>
</dbReference>
<accession>A0ABX5VKE9</accession>
<evidence type="ECO:0000313" key="2">
    <source>
        <dbReference type="Proteomes" id="UP000313948"/>
    </source>
</evidence>
<gene>
    <name evidence="1" type="ORF">FE251_05655</name>
</gene>
<organism evidence="1 2">
    <name type="scientific">Georgenia wutianyii</name>
    <dbReference type="NCBI Taxonomy" id="2585135"/>
    <lineage>
        <taxon>Bacteria</taxon>
        <taxon>Bacillati</taxon>
        <taxon>Actinomycetota</taxon>
        <taxon>Actinomycetes</taxon>
        <taxon>Micrococcales</taxon>
        <taxon>Bogoriellaceae</taxon>
        <taxon>Georgenia</taxon>
    </lineage>
</organism>
<dbReference type="Gene3D" id="1.10.287.1060">
    <property type="entry name" value="ESAT-6-like"/>
    <property type="match status" value="1"/>
</dbReference>
<dbReference type="InterPro" id="IPR036689">
    <property type="entry name" value="ESAT-6-like_sf"/>
</dbReference>
<proteinExistence type="predicted"/>
<name>A0ABX5VKE9_9MICO</name>
<dbReference type="Pfam" id="PF06013">
    <property type="entry name" value="WXG100"/>
    <property type="match status" value="1"/>
</dbReference>
<dbReference type="InterPro" id="IPR010310">
    <property type="entry name" value="T7SS_ESAT-6-like"/>
</dbReference>
<dbReference type="RefSeq" id="WP_139073200.1">
    <property type="nucleotide sequence ID" value="NZ_CP040899.1"/>
</dbReference>
<protein>
    <recommendedName>
        <fullName evidence="3">WXG100 family type VII secretion target</fullName>
    </recommendedName>
</protein>
<reference evidence="1 2" key="1">
    <citation type="submission" date="2019-05" db="EMBL/GenBank/DDBJ databases">
        <title>Georgenia *** sp. nov., and Georgenia *** sp. nov., isolated from the intestinal contents of plateau pika (Ochotona curzoniae) in the Qinghai-Tibet plateau of China.</title>
        <authorList>
            <person name="Tian Z."/>
        </authorList>
    </citation>
    <scope>NUCLEOTIDE SEQUENCE [LARGE SCALE GENOMIC DNA]</scope>
    <source>
        <strain evidence="1 2">Z294</strain>
    </source>
</reference>